<organism evidence="3 4">
    <name type="scientific">Rhodovulum sulfidophilum</name>
    <name type="common">Rhodobacter sulfidophilus</name>
    <dbReference type="NCBI Taxonomy" id="35806"/>
    <lineage>
        <taxon>Bacteria</taxon>
        <taxon>Pseudomonadati</taxon>
        <taxon>Pseudomonadota</taxon>
        <taxon>Alphaproteobacteria</taxon>
        <taxon>Rhodobacterales</taxon>
        <taxon>Paracoccaceae</taxon>
        <taxon>Rhodovulum</taxon>
    </lineage>
</organism>
<name>A0A0D6AX93_RHOSU</name>
<reference evidence="3" key="1">
    <citation type="submission" date="2015-02" db="EMBL/GenBank/DDBJ databases">
        <title>Genome sequene of Rhodovulum sulfidophilum DSM 2351.</title>
        <authorList>
            <person name="Nagao N."/>
        </authorList>
    </citation>
    <scope>NUCLEOTIDE SEQUENCE [LARGE SCALE GENOMIC DNA]</scope>
    <source>
        <strain evidence="3">DSM 2351</strain>
    </source>
</reference>
<protein>
    <recommendedName>
        <fullName evidence="2">Putative Flp pilus-assembly TadG-like N-terminal domain-containing protein</fullName>
    </recommendedName>
</protein>
<feature type="domain" description="Putative Flp pilus-assembly TadG-like N-terminal" evidence="2">
    <location>
        <begin position="25"/>
        <end position="71"/>
    </location>
</feature>
<sequence length="588" mass="64262">MHQRGDGLLRSVGNRFRSFGGDERGALVVFFLFAFVGMLIAGGMAVDFLRADEERTRLQATLDRAVLAAASLDSRQDPEGLVHDYFRREGLEDRISNVVVQSDLDGRVVGVTARFDIDTIFLQFTGIESLTSGASGVAREHVPDSEISLVLDISGSMGRDQRMAMMRPAARGFIRSVLGNDPTRVSINLVPYAGQTNPGPVMFDYLGGQWRADAGNHFQEWPQDISHMTVYFDSDGDGMPDTVVKVDEFPDAGTPGHISNDPDDFFAGMVDFIRSAVPALAPATVIGARVKGGIQTTQYYAVAANANGDAPDPDPLVSGDGKNGHKKNSEAKADHELMWKDFDFQAVPIPPPGACLELGSDDFGQSGLPADGAYQQTPLFMYRAFDRAVMDWGWCPEDDTAIQYAQNDAAALDTFLDDLRLHDGTGTHYAMKYALGLLDPSSNAAFRHLAAEGLVPAEFVDRPAAWDDRETAKYIVLLTDGQITEQYRPTEPDAAVNAMVELERQALSKRRMITSDSTNLASFQETCRLARANGVMIFTIAYLAPDEARQQMQSCASTPLYFFDATPANIEEVFSAISGKINKLRLIH</sequence>
<dbReference type="SUPFAM" id="SSF53300">
    <property type="entry name" value="vWA-like"/>
    <property type="match status" value="1"/>
</dbReference>
<dbReference type="KEGG" id="rsu:NHU_00180"/>
<feature type="transmembrane region" description="Helical" evidence="1">
    <location>
        <begin position="26"/>
        <end position="49"/>
    </location>
</feature>
<keyword evidence="1" id="KW-1133">Transmembrane helix</keyword>
<proteinExistence type="predicted"/>
<accession>A0A0D6AX93</accession>
<dbReference type="InterPro" id="IPR028087">
    <property type="entry name" value="Tad_N"/>
</dbReference>
<dbReference type="PATRIC" id="fig|35806.4.peg.182"/>
<evidence type="ECO:0000313" key="3">
    <source>
        <dbReference type="EMBL" id="BAQ67351.1"/>
    </source>
</evidence>
<dbReference type="InterPro" id="IPR036465">
    <property type="entry name" value="vWFA_dom_sf"/>
</dbReference>
<gene>
    <name evidence="3" type="ORF">NHU_00180</name>
</gene>
<dbReference type="eggNOG" id="COG4961">
    <property type="taxonomic scope" value="Bacteria"/>
</dbReference>
<keyword evidence="1" id="KW-0812">Transmembrane</keyword>
<keyword evidence="1" id="KW-0472">Membrane</keyword>
<dbReference type="eggNOG" id="COG4655">
    <property type="taxonomic scope" value="Bacteria"/>
</dbReference>
<dbReference type="Proteomes" id="UP000064912">
    <property type="component" value="Chromosome"/>
</dbReference>
<dbReference type="Gene3D" id="3.40.50.410">
    <property type="entry name" value="von Willebrand factor, type A domain"/>
    <property type="match status" value="2"/>
</dbReference>
<dbReference type="AlphaFoldDB" id="A0A0D6AX93"/>
<dbReference type="Pfam" id="PF13400">
    <property type="entry name" value="Tad"/>
    <property type="match status" value="1"/>
</dbReference>
<evidence type="ECO:0000256" key="1">
    <source>
        <dbReference type="SAM" id="Phobius"/>
    </source>
</evidence>
<evidence type="ECO:0000313" key="4">
    <source>
        <dbReference type="Proteomes" id="UP000064912"/>
    </source>
</evidence>
<dbReference type="EMBL" id="AP014800">
    <property type="protein sequence ID" value="BAQ67351.1"/>
    <property type="molecule type" value="Genomic_DNA"/>
</dbReference>
<evidence type="ECO:0000259" key="2">
    <source>
        <dbReference type="Pfam" id="PF13400"/>
    </source>
</evidence>